<organism evidence="1">
    <name type="scientific">marine sediment metagenome</name>
    <dbReference type="NCBI Taxonomy" id="412755"/>
    <lineage>
        <taxon>unclassified sequences</taxon>
        <taxon>metagenomes</taxon>
        <taxon>ecological metagenomes</taxon>
    </lineage>
</organism>
<proteinExistence type="predicted"/>
<gene>
    <name evidence="1" type="ORF">LCGC14_3114380</name>
</gene>
<accession>A0A0F8WT52</accession>
<feature type="non-terminal residue" evidence="1">
    <location>
        <position position="1"/>
    </location>
</feature>
<protein>
    <submittedName>
        <fullName evidence="1">Uncharacterized protein</fullName>
    </submittedName>
</protein>
<dbReference type="AlphaFoldDB" id="A0A0F8WT52"/>
<name>A0A0F8WT52_9ZZZZ</name>
<reference evidence="1" key="1">
    <citation type="journal article" date="2015" name="Nature">
        <title>Complex archaea that bridge the gap between prokaryotes and eukaryotes.</title>
        <authorList>
            <person name="Spang A."/>
            <person name="Saw J.H."/>
            <person name="Jorgensen S.L."/>
            <person name="Zaremba-Niedzwiedzka K."/>
            <person name="Martijn J."/>
            <person name="Lind A.E."/>
            <person name="van Eijk R."/>
            <person name="Schleper C."/>
            <person name="Guy L."/>
            <person name="Ettema T.J."/>
        </authorList>
    </citation>
    <scope>NUCLEOTIDE SEQUENCE</scope>
</reference>
<comment type="caution">
    <text evidence="1">The sequence shown here is derived from an EMBL/GenBank/DDBJ whole genome shotgun (WGS) entry which is preliminary data.</text>
</comment>
<dbReference type="EMBL" id="LAZR01067482">
    <property type="protein sequence ID" value="KKK51495.1"/>
    <property type="molecule type" value="Genomic_DNA"/>
</dbReference>
<evidence type="ECO:0000313" key="1">
    <source>
        <dbReference type="EMBL" id="KKK51495.1"/>
    </source>
</evidence>
<sequence length="343" mass="36384">ATGRMVWRNTGDTTRQFHAAFSLVGPLGIPYGPLQVNERISAAPQVPMTLDLRLNTEGFPPGVYGVLAELYDPETGQRVTSRTLPGRLTIVAVEVPVPPPPPPEPVPVPPPPVPLPPPPAEIILVEEAPLAPTAQMLGEPIFNLPRQVTVGQAWSGSVGMPTFGPAPYFLDARLVLVDPRGLEVPVSRVAGVIQPGETVVVPVSFNTFGYEPGDYGVILRVIDQEGFLLADFPLGLLTMVAAVVVALEEVLPPPEVALPPPEEVLLPPPPVAPPPPEEVLLPPPPEEVLLPPPPEEVLLPPTPPAPSRFSDVTVLLGQTTVLLGDTVEVPVWVLHEGAAETKE</sequence>
<feature type="non-terminal residue" evidence="1">
    <location>
        <position position="343"/>
    </location>
</feature>